<protein>
    <submittedName>
        <fullName evidence="1">Uncharacterized protein</fullName>
    </submittedName>
</protein>
<evidence type="ECO:0000313" key="1">
    <source>
        <dbReference type="EMBL" id="JAH57391.1"/>
    </source>
</evidence>
<reference evidence="1" key="1">
    <citation type="submission" date="2014-11" db="EMBL/GenBank/DDBJ databases">
        <authorList>
            <person name="Amaro Gonzalez C."/>
        </authorList>
    </citation>
    <scope>NUCLEOTIDE SEQUENCE</scope>
</reference>
<proteinExistence type="predicted"/>
<sequence length="14" mass="1707">MTFLKSHTRICELK</sequence>
<organism evidence="1">
    <name type="scientific">Anguilla anguilla</name>
    <name type="common">European freshwater eel</name>
    <name type="synonym">Muraena anguilla</name>
    <dbReference type="NCBI Taxonomy" id="7936"/>
    <lineage>
        <taxon>Eukaryota</taxon>
        <taxon>Metazoa</taxon>
        <taxon>Chordata</taxon>
        <taxon>Craniata</taxon>
        <taxon>Vertebrata</taxon>
        <taxon>Euteleostomi</taxon>
        <taxon>Actinopterygii</taxon>
        <taxon>Neopterygii</taxon>
        <taxon>Teleostei</taxon>
        <taxon>Anguilliformes</taxon>
        <taxon>Anguillidae</taxon>
        <taxon>Anguilla</taxon>
    </lineage>
</organism>
<reference evidence="1" key="2">
    <citation type="journal article" date="2015" name="Fish Shellfish Immunol.">
        <title>Early steps in the European eel (Anguilla anguilla)-Vibrio vulnificus interaction in the gills: Role of the RtxA13 toxin.</title>
        <authorList>
            <person name="Callol A."/>
            <person name="Pajuelo D."/>
            <person name="Ebbesson L."/>
            <person name="Teles M."/>
            <person name="MacKenzie S."/>
            <person name="Amaro C."/>
        </authorList>
    </citation>
    <scope>NUCLEOTIDE SEQUENCE</scope>
</reference>
<accession>A0A0E9TV00</accession>
<name>A0A0E9TV00_ANGAN</name>
<dbReference type="EMBL" id="GBXM01051186">
    <property type="protein sequence ID" value="JAH57391.1"/>
    <property type="molecule type" value="Transcribed_RNA"/>
</dbReference>